<proteinExistence type="predicted"/>
<accession>A0AA40LJZ6</accession>
<gene>
    <name evidence="2" type="ORF">QTO34_004091</name>
</gene>
<keyword evidence="3" id="KW-1185">Reference proteome</keyword>
<dbReference type="PANTHER" id="PTHR12876">
    <property type="entry name" value="N4BP1-RELATED"/>
    <property type="match status" value="1"/>
</dbReference>
<protein>
    <recommendedName>
        <fullName evidence="1">RNase NYN domain-containing protein</fullName>
    </recommendedName>
</protein>
<dbReference type="EMBL" id="JAULJE010000013">
    <property type="protein sequence ID" value="KAK1336286.1"/>
    <property type="molecule type" value="Genomic_DNA"/>
</dbReference>
<feature type="domain" description="RNase NYN" evidence="1">
    <location>
        <begin position="74"/>
        <end position="113"/>
    </location>
</feature>
<evidence type="ECO:0000259" key="1">
    <source>
        <dbReference type="Pfam" id="PF11977"/>
    </source>
</evidence>
<comment type="caution">
    <text evidence="2">The sequence shown here is derived from an EMBL/GenBank/DDBJ whole genome shotgun (WGS) entry which is preliminary data.</text>
</comment>
<sequence>MPAMFCALPPAAHTHHILHVLPGVEQSQQEARLLQQPVPILQEAADGNMLGSPGAFLQSFPKRWKAVTLRVDNMNHGNKEVFSCRGIKLAVDWFLERGHRDITVFVPAWRKEQSRPDALITAEAEGGTPGGLSTVDKIKMAVPSGHARAAAPRGCLG</sequence>
<dbReference type="Pfam" id="PF11977">
    <property type="entry name" value="RNase_Zc3h12a"/>
    <property type="match status" value="1"/>
</dbReference>
<dbReference type="AlphaFoldDB" id="A0AA40LJZ6"/>
<dbReference type="Gene3D" id="3.40.50.11980">
    <property type="match status" value="1"/>
</dbReference>
<evidence type="ECO:0000313" key="3">
    <source>
        <dbReference type="Proteomes" id="UP001177744"/>
    </source>
</evidence>
<dbReference type="GO" id="GO:0036464">
    <property type="term" value="C:cytoplasmic ribonucleoprotein granule"/>
    <property type="evidence" value="ECO:0007669"/>
    <property type="project" value="TreeGrafter"/>
</dbReference>
<dbReference type="InterPro" id="IPR051101">
    <property type="entry name" value="ZC3H12/N4BP1_RNase_Reg"/>
</dbReference>
<dbReference type="GO" id="GO:0004521">
    <property type="term" value="F:RNA endonuclease activity"/>
    <property type="evidence" value="ECO:0007669"/>
    <property type="project" value="TreeGrafter"/>
</dbReference>
<evidence type="ECO:0000313" key="2">
    <source>
        <dbReference type="EMBL" id="KAK1336286.1"/>
    </source>
</evidence>
<name>A0AA40LJZ6_CNENI</name>
<organism evidence="2 3">
    <name type="scientific">Cnephaeus nilssonii</name>
    <name type="common">Northern bat</name>
    <name type="synonym">Eptesicus nilssonii</name>
    <dbReference type="NCBI Taxonomy" id="3371016"/>
    <lineage>
        <taxon>Eukaryota</taxon>
        <taxon>Metazoa</taxon>
        <taxon>Chordata</taxon>
        <taxon>Craniata</taxon>
        <taxon>Vertebrata</taxon>
        <taxon>Euteleostomi</taxon>
        <taxon>Mammalia</taxon>
        <taxon>Eutheria</taxon>
        <taxon>Laurasiatheria</taxon>
        <taxon>Chiroptera</taxon>
        <taxon>Yangochiroptera</taxon>
        <taxon>Vespertilionidae</taxon>
        <taxon>Cnephaeus</taxon>
    </lineage>
</organism>
<dbReference type="InterPro" id="IPR021869">
    <property type="entry name" value="RNase_Zc3h12_NYN"/>
</dbReference>
<dbReference type="GO" id="GO:0005634">
    <property type="term" value="C:nucleus"/>
    <property type="evidence" value="ECO:0007669"/>
    <property type="project" value="TreeGrafter"/>
</dbReference>
<dbReference type="GO" id="GO:0003729">
    <property type="term" value="F:mRNA binding"/>
    <property type="evidence" value="ECO:0007669"/>
    <property type="project" value="TreeGrafter"/>
</dbReference>
<dbReference type="Proteomes" id="UP001177744">
    <property type="component" value="Unassembled WGS sequence"/>
</dbReference>
<reference evidence="2" key="1">
    <citation type="submission" date="2023-06" db="EMBL/GenBank/DDBJ databases">
        <title>Reference genome for the Northern bat (Eptesicus nilssonii), a most northern bat species.</title>
        <authorList>
            <person name="Laine V.N."/>
            <person name="Pulliainen A.T."/>
            <person name="Lilley T.M."/>
        </authorList>
    </citation>
    <scope>NUCLEOTIDE SEQUENCE</scope>
    <source>
        <strain evidence="2">BLF_Eptnil</strain>
        <tissue evidence="2">Kidney</tissue>
    </source>
</reference>
<dbReference type="PANTHER" id="PTHR12876:SF36">
    <property type="entry name" value="RIBONUCLEASE ZC3H12C-RELATED"/>
    <property type="match status" value="1"/>
</dbReference>